<dbReference type="EMBL" id="AE009952">
    <property type="protein sequence ID" value="AAM86735.1"/>
    <property type="molecule type" value="Genomic_DNA"/>
</dbReference>
<evidence type="ECO:0000313" key="8">
    <source>
        <dbReference type="Proteomes" id="UP000001019"/>
    </source>
</evidence>
<reference evidence="8" key="3">
    <citation type="journal article" date="2004" name="DNA Res.">
        <title>Complete genome sequence of Yersinia pestis strain 91001, an isolate avirulent to humans.</title>
        <authorList>
            <person name="Song Y."/>
            <person name="Tong Z."/>
            <person name="Wang J."/>
            <person name="Wang L."/>
            <person name="Guo Z."/>
            <person name="Han Y."/>
            <person name="Zhang J."/>
            <person name="Pei D."/>
            <person name="Zhou D."/>
            <person name="Qin H."/>
            <person name="Pang X."/>
            <person name="Han Y."/>
            <person name="Zhai J."/>
            <person name="Li M."/>
            <person name="Cui B."/>
            <person name="Qi Z."/>
            <person name="Jin L."/>
            <person name="Dai R."/>
            <person name="Chen F."/>
            <person name="Li S."/>
            <person name="Ye C."/>
            <person name="Du Z."/>
            <person name="Lin W."/>
            <person name="Wang J."/>
            <person name="Yu J."/>
            <person name="Yang H."/>
            <person name="Wang J."/>
            <person name="Huang P."/>
            <person name="Yang R."/>
        </authorList>
    </citation>
    <scope>NUCLEOTIDE SEQUENCE [LARGE SCALE GENOMIC DNA]</scope>
    <source>
        <strain evidence="8">91001 / Biovar Mediaevalis</strain>
    </source>
</reference>
<evidence type="ECO:0000256" key="2">
    <source>
        <dbReference type="ARBA" id="ARBA00023015"/>
    </source>
</evidence>
<dbReference type="Proteomes" id="UP000001019">
    <property type="component" value="Chromosome"/>
</dbReference>
<evidence type="ECO:0000313" key="7">
    <source>
        <dbReference type="EMBL" id="AAS63042.1"/>
    </source>
</evidence>
<name>Q8CZX8_YERPE</name>
<dbReference type="HOGENOM" id="CLU_039613_6_3_6"/>
<gene>
    <name evidence="6" type="primary">lysR</name>
    <name evidence="7" type="synonym">lysR17</name>
    <name evidence="6" type="ordered locus">y3185</name>
    <name evidence="7" type="ordered locus">YP_2860</name>
</gene>
<dbReference type="PANTHER" id="PTHR30427:SF1">
    <property type="entry name" value="TRANSCRIPTIONAL ACTIVATOR PROTEIN LYSR"/>
    <property type="match status" value="1"/>
</dbReference>
<dbReference type="EMBL" id="AE017042">
    <property type="protein sequence ID" value="AAS63042.1"/>
    <property type="molecule type" value="Genomic_DNA"/>
</dbReference>
<sequence>MIWVKLISSRFRSARMPAISLRQIEIFHGVMTTGNLTEAALLLQTSQPTVSRELARFEQLVQLTLFERVRGRLYPTVQGLRLFEEVQRSYYGLDRIKQAAEGIRQFQHAQLSIACLPVFSQSLLPAVCKPFIDRYPEVSLNVIPQESPLLEEWLSAQRHDLGLTENIQTPAGTQRHTLMTVNEVCVLPADHPLREKSVLTPQDFNGENFVSLSVTDSYRQLLDNLFAEEKVTRRLVMETHSAASVCAMVREGVGVSIVNPLTALDYLSKGRGSGVCVRPFSVDIPFTVSLIQPLHRPSSTLVDTFVGHLKQQTTLFQQRLATVIAPAC</sequence>
<dbReference type="EnsemblBacteria" id="AAS63042">
    <property type="protein sequence ID" value="AAS63042"/>
    <property type="gene ID" value="YP_2860"/>
</dbReference>
<dbReference type="PANTHER" id="PTHR30427">
    <property type="entry name" value="TRANSCRIPTIONAL ACTIVATOR PROTEIN LYSR"/>
    <property type="match status" value="1"/>
</dbReference>
<keyword evidence="4" id="KW-0804">Transcription</keyword>
<organism evidence="6 9">
    <name type="scientific">Yersinia pestis</name>
    <dbReference type="NCBI Taxonomy" id="632"/>
    <lineage>
        <taxon>Bacteria</taxon>
        <taxon>Pseudomonadati</taxon>
        <taxon>Pseudomonadota</taxon>
        <taxon>Gammaproteobacteria</taxon>
        <taxon>Enterobacterales</taxon>
        <taxon>Yersiniaceae</taxon>
        <taxon>Yersinia</taxon>
    </lineage>
</organism>
<dbReference type="Gene3D" id="3.40.190.290">
    <property type="match status" value="1"/>
</dbReference>
<evidence type="ECO:0000256" key="4">
    <source>
        <dbReference type="ARBA" id="ARBA00023163"/>
    </source>
</evidence>
<dbReference type="Gene3D" id="1.10.10.10">
    <property type="entry name" value="Winged helix-like DNA-binding domain superfamily/Winged helix DNA-binding domain"/>
    <property type="match status" value="1"/>
</dbReference>
<dbReference type="SUPFAM" id="SSF53850">
    <property type="entry name" value="Periplasmic binding protein-like II"/>
    <property type="match status" value="1"/>
</dbReference>
<dbReference type="GO" id="GO:0003700">
    <property type="term" value="F:DNA-binding transcription factor activity"/>
    <property type="evidence" value="ECO:0007669"/>
    <property type="project" value="InterPro"/>
</dbReference>
<reference evidence="6 9" key="1">
    <citation type="journal article" date="2002" name="J. Bacteriol.">
        <title>Genome sequence of Yersinia pestis KIM.</title>
        <authorList>
            <person name="Deng W."/>
            <person name="Burland V."/>
            <person name="Plunkett G.III."/>
            <person name="Boutin A."/>
            <person name="Mayhew G.F."/>
            <person name="Liss P."/>
            <person name="Perna N.T."/>
            <person name="Rose D.J."/>
            <person name="Mau B."/>
            <person name="Zhou S."/>
            <person name="Schwartz D.C."/>
            <person name="Fetherston J.D."/>
            <person name="Lindler L.E."/>
            <person name="Brubaker R.R."/>
            <person name="Plana G.V."/>
            <person name="Straley S.C."/>
            <person name="McDonough K.A."/>
            <person name="Nilles M.L."/>
            <person name="Matson J.S."/>
            <person name="Blattner F.R."/>
            <person name="Perry R.D."/>
        </authorList>
    </citation>
    <scope>NUCLEOTIDE SEQUENCE [LARGE SCALE GENOMIC DNA]</scope>
    <source>
        <strain evidence="6">KIM</strain>
        <strain evidence="9">KIM10+ / Biovar Mediaevalis</strain>
    </source>
</reference>
<dbReference type="InterPro" id="IPR005119">
    <property type="entry name" value="LysR_subst-bd"/>
</dbReference>
<dbReference type="KEGG" id="ypk:y3185"/>
<evidence type="ECO:0000256" key="3">
    <source>
        <dbReference type="ARBA" id="ARBA00023125"/>
    </source>
</evidence>
<dbReference type="KEGG" id="ypm:YP_2860"/>
<dbReference type="Pfam" id="PF03466">
    <property type="entry name" value="LysR_substrate"/>
    <property type="match status" value="1"/>
</dbReference>
<evidence type="ECO:0000313" key="6">
    <source>
        <dbReference type="EMBL" id="AAM86735.1"/>
    </source>
</evidence>
<dbReference type="Pfam" id="PF00126">
    <property type="entry name" value="HTH_1"/>
    <property type="match status" value="1"/>
</dbReference>
<reference evidence="7" key="2">
    <citation type="submission" date="2003-04" db="EMBL/GenBank/DDBJ databases">
        <authorList>
            <person name="Song Y."/>
            <person name="Tong Z."/>
            <person name="Wang L."/>
            <person name="Han Y."/>
            <person name="Zhang J."/>
            <person name="Pei D."/>
            <person name="Wang J."/>
            <person name="Zhou D."/>
            <person name="Han Y."/>
            <person name="Pang X."/>
            <person name="Zhai J."/>
            <person name="Chen F."/>
            <person name="Qin H."/>
            <person name="Wang J."/>
            <person name="Li S."/>
            <person name="Guo Z."/>
            <person name="Ye C."/>
            <person name="Du Z."/>
            <person name="Lin W."/>
            <person name="Wang J."/>
            <person name="Yu J."/>
            <person name="Yang H."/>
            <person name="Wang J."/>
            <person name="Huang P."/>
            <person name="Yang R."/>
        </authorList>
    </citation>
    <scope>NUCLEOTIDE SEQUENCE</scope>
    <source>
        <strain evidence="7">91001</strain>
    </source>
</reference>
<dbReference type="SUPFAM" id="SSF46785">
    <property type="entry name" value="Winged helix' DNA-binding domain"/>
    <property type="match status" value="1"/>
</dbReference>
<keyword evidence="3" id="KW-0238">DNA-binding</keyword>
<feature type="domain" description="HTH lysR-type" evidence="5">
    <location>
        <begin position="19"/>
        <end position="76"/>
    </location>
</feature>
<dbReference type="InterPro" id="IPR036390">
    <property type="entry name" value="WH_DNA-bd_sf"/>
</dbReference>
<accession>Q8CZX8</accession>
<dbReference type="AlphaFoldDB" id="Q8CZX8"/>
<dbReference type="NCBIfam" id="NF008239">
    <property type="entry name" value="PRK11013.1"/>
    <property type="match status" value="1"/>
</dbReference>
<accession>Q74S00</accession>
<evidence type="ECO:0000259" key="5">
    <source>
        <dbReference type="PROSITE" id="PS50931"/>
    </source>
</evidence>
<dbReference type="Proteomes" id="UP000002490">
    <property type="component" value="Chromosome"/>
</dbReference>
<keyword evidence="2" id="KW-0805">Transcription regulation</keyword>
<evidence type="ECO:0000313" key="9">
    <source>
        <dbReference type="Proteomes" id="UP000002490"/>
    </source>
</evidence>
<dbReference type="PROSITE" id="PS50931">
    <property type="entry name" value="HTH_LYSR"/>
    <property type="match status" value="1"/>
</dbReference>
<protein>
    <submittedName>
        <fullName evidence="6">Positive regulator for lys</fullName>
    </submittedName>
</protein>
<evidence type="ECO:0000256" key="1">
    <source>
        <dbReference type="ARBA" id="ARBA00009437"/>
    </source>
</evidence>
<comment type="similarity">
    <text evidence="1">Belongs to the LysR transcriptional regulatory family.</text>
</comment>
<proteinExistence type="inferred from homology"/>
<reference evidence="7" key="4">
    <citation type="submission" date="2016-05" db="EMBL/GenBank/DDBJ databases">
        <title>Reannotation of Yersinia pestis strain 91001 based on omics data.</title>
        <authorList>
            <person name="Yiqing M."/>
        </authorList>
    </citation>
    <scope>NUCLEOTIDE SEQUENCE</scope>
    <source>
        <strain evidence="7">91001</strain>
    </source>
</reference>
<dbReference type="IntAct" id="Q8CZX8">
    <property type="interactions" value="6"/>
</dbReference>
<dbReference type="GO" id="GO:0003677">
    <property type="term" value="F:DNA binding"/>
    <property type="evidence" value="ECO:0007669"/>
    <property type="project" value="UniProtKB-KW"/>
</dbReference>
<dbReference type="InterPro" id="IPR000847">
    <property type="entry name" value="LysR_HTH_N"/>
</dbReference>
<dbReference type="InterPro" id="IPR036388">
    <property type="entry name" value="WH-like_DNA-bd_sf"/>
</dbReference>